<evidence type="ECO:0000313" key="3">
    <source>
        <dbReference type="EMBL" id="KAK9866513.1"/>
    </source>
</evidence>
<dbReference type="AlphaFoldDB" id="A0AAW1TB97"/>
<feature type="region of interest" description="Disordered" evidence="1">
    <location>
        <begin position="34"/>
        <end position="54"/>
    </location>
</feature>
<reference evidence="3 4" key="1">
    <citation type="journal article" date="2024" name="Nat. Commun.">
        <title>Phylogenomics reveals the evolutionary origins of lichenization in chlorophyte algae.</title>
        <authorList>
            <person name="Puginier C."/>
            <person name="Libourel C."/>
            <person name="Otte J."/>
            <person name="Skaloud P."/>
            <person name="Haon M."/>
            <person name="Grisel S."/>
            <person name="Petersen M."/>
            <person name="Berrin J.G."/>
            <person name="Delaux P.M."/>
            <person name="Dal Grande F."/>
            <person name="Keller J."/>
        </authorList>
    </citation>
    <scope>NUCLEOTIDE SEQUENCE [LARGE SCALE GENOMIC DNA]</scope>
    <source>
        <strain evidence="3 4">SAG 2523</strain>
    </source>
</reference>
<dbReference type="EMBL" id="JALJOV010000156">
    <property type="protein sequence ID" value="KAK9866513.1"/>
    <property type="molecule type" value="Genomic_DNA"/>
</dbReference>
<keyword evidence="4" id="KW-1185">Reference proteome</keyword>
<dbReference type="GO" id="GO:0090333">
    <property type="term" value="P:regulation of stomatal closure"/>
    <property type="evidence" value="ECO:0007669"/>
    <property type="project" value="InterPro"/>
</dbReference>
<evidence type="ECO:0000259" key="2">
    <source>
        <dbReference type="PROSITE" id="PS50206"/>
    </source>
</evidence>
<evidence type="ECO:0000256" key="1">
    <source>
        <dbReference type="SAM" id="MobiDB-lite"/>
    </source>
</evidence>
<dbReference type="InterPro" id="IPR044690">
    <property type="entry name" value="CAS_plant"/>
</dbReference>
<evidence type="ECO:0000313" key="4">
    <source>
        <dbReference type="Proteomes" id="UP001485043"/>
    </source>
</evidence>
<gene>
    <name evidence="3" type="ORF">WJX84_008419</name>
</gene>
<organism evidence="3 4">
    <name type="scientific">Apatococcus fuscideae</name>
    <dbReference type="NCBI Taxonomy" id="2026836"/>
    <lineage>
        <taxon>Eukaryota</taxon>
        <taxon>Viridiplantae</taxon>
        <taxon>Chlorophyta</taxon>
        <taxon>core chlorophytes</taxon>
        <taxon>Trebouxiophyceae</taxon>
        <taxon>Chlorellales</taxon>
        <taxon>Chlorellaceae</taxon>
        <taxon>Apatococcus</taxon>
    </lineage>
</organism>
<feature type="domain" description="Rhodanese" evidence="2">
    <location>
        <begin position="283"/>
        <end position="400"/>
    </location>
</feature>
<feature type="region of interest" description="Disordered" evidence="1">
    <location>
        <begin position="420"/>
        <end position="439"/>
    </location>
</feature>
<dbReference type="PANTHER" id="PTHR34209:SF1">
    <property type="entry name" value="CALCIUM SENSING RECEPTOR, CHLOROPLASTIC"/>
    <property type="match status" value="1"/>
</dbReference>
<feature type="compositionally biased region" description="Polar residues" evidence="1">
    <location>
        <begin position="420"/>
        <end position="430"/>
    </location>
</feature>
<protein>
    <recommendedName>
        <fullName evidence="2">Rhodanese domain-containing protein</fullName>
    </recommendedName>
</protein>
<dbReference type="GO" id="GO:0009704">
    <property type="term" value="P:de-etiolation"/>
    <property type="evidence" value="ECO:0007669"/>
    <property type="project" value="InterPro"/>
</dbReference>
<accession>A0AAW1TB97</accession>
<proteinExistence type="predicted"/>
<dbReference type="Pfam" id="PF00581">
    <property type="entry name" value="Rhodanese"/>
    <property type="match status" value="1"/>
</dbReference>
<sequence length="439" mass="45504">MASGFAVGANTLASCRHIEGQSLPHPCRRVAGLRPRKQQRLSATTRAGPEEQQEKVASSTAFLLSVAALNSAVAGSALAADKAVSSAVQGPNSVPALVSASGNQAVDKAVSTAVDAVKATGGFIKSGLGVASEGFTAAKQTYFQVEPVVEDAVNKAAPYVKTAAKTVGDVAGPVVKAITPTVQSGLSEAERFLNRSGVQPDVLVRKGNLAAEQAGDVINRTSPQISQSLGSLSSADPTTLGKYALGLAALYFLGPTFLRTLFGTFRGYKGDITPAAALDALANDGNTILVDVRTAREKESSGIPDLPNSGKLIELEFANVDNRSTRGQLRNVNAVERTMTVLQIAALKKVGKGTTVLLMDKNGGGAKAIAKELSGRGFRKVFVVNGGFQGWTGSKLQTRLSTSVSAIEVLSPGNLFGTQRMANTQRNTQAGRRALPSGR</sequence>
<dbReference type="PROSITE" id="PS50206">
    <property type="entry name" value="RHODANESE_3"/>
    <property type="match status" value="1"/>
</dbReference>
<dbReference type="CDD" id="cd00158">
    <property type="entry name" value="RHOD"/>
    <property type="match status" value="1"/>
</dbReference>
<comment type="caution">
    <text evidence="3">The sequence shown here is derived from an EMBL/GenBank/DDBJ whole genome shotgun (WGS) entry which is preliminary data.</text>
</comment>
<dbReference type="Proteomes" id="UP001485043">
    <property type="component" value="Unassembled WGS sequence"/>
</dbReference>
<dbReference type="SMART" id="SM00450">
    <property type="entry name" value="RHOD"/>
    <property type="match status" value="1"/>
</dbReference>
<dbReference type="Gene3D" id="3.40.250.10">
    <property type="entry name" value="Rhodanese-like domain"/>
    <property type="match status" value="1"/>
</dbReference>
<name>A0AAW1TB97_9CHLO</name>
<dbReference type="InterPro" id="IPR001763">
    <property type="entry name" value="Rhodanese-like_dom"/>
</dbReference>
<dbReference type="SUPFAM" id="SSF52821">
    <property type="entry name" value="Rhodanese/Cell cycle control phosphatase"/>
    <property type="match status" value="1"/>
</dbReference>
<dbReference type="InterPro" id="IPR036873">
    <property type="entry name" value="Rhodanese-like_dom_sf"/>
</dbReference>
<dbReference type="PANTHER" id="PTHR34209">
    <property type="entry name" value="RHODANESE/CELL CYCLE CONTROL PHOSPHATASE SUPERFAMILY PROTEIN"/>
    <property type="match status" value="1"/>
</dbReference>
<dbReference type="GO" id="GO:0071277">
    <property type="term" value="P:cellular response to calcium ion"/>
    <property type="evidence" value="ECO:0007669"/>
    <property type="project" value="InterPro"/>
</dbReference>